<evidence type="ECO:0000256" key="11">
    <source>
        <dbReference type="HAMAP-Rule" id="MF_01463"/>
    </source>
</evidence>
<comment type="function">
    <text evidence="11">Part of the Sec protein translocase complex. Interacts with the SecYEG preprotein conducting channel. SecDF uses the proton motive force (PMF) to complete protein translocation after the ATP-dependent function of SecA.</text>
</comment>
<feature type="domain" description="Protein export membrane protein SecD/SecF C-terminal" evidence="12">
    <location>
        <begin position="433"/>
        <end position="603"/>
    </location>
</feature>
<gene>
    <name evidence="11 16" type="primary">secD</name>
    <name evidence="16" type="ORF">XDD1_0835</name>
</gene>
<dbReference type="PANTHER" id="PTHR30081">
    <property type="entry name" value="PROTEIN-EXPORT MEMBRANE PROTEIN SEC"/>
    <property type="match status" value="1"/>
</dbReference>
<name>A0A068QNL9_9GAMM</name>
<dbReference type="Pfam" id="PF02355">
    <property type="entry name" value="SecD_SecF_C"/>
    <property type="match status" value="1"/>
</dbReference>
<evidence type="ECO:0000259" key="15">
    <source>
        <dbReference type="Pfam" id="PF22599"/>
    </source>
</evidence>
<dbReference type="GO" id="GO:0006605">
    <property type="term" value="P:protein targeting"/>
    <property type="evidence" value="ECO:0007669"/>
    <property type="project" value="UniProtKB-UniRule"/>
</dbReference>
<evidence type="ECO:0000256" key="1">
    <source>
        <dbReference type="ARBA" id="ARBA00004651"/>
    </source>
</evidence>
<dbReference type="InterPro" id="IPR055344">
    <property type="entry name" value="SecD_SecF_C_bact"/>
</dbReference>
<feature type="transmembrane region" description="Helical" evidence="11">
    <location>
        <begin position="503"/>
        <end position="524"/>
    </location>
</feature>
<protein>
    <recommendedName>
        <fullName evidence="10 11">Protein translocase subunit SecD</fullName>
    </recommendedName>
</protein>
<dbReference type="InterPro" id="IPR022813">
    <property type="entry name" value="SecD/SecF_arch_bac"/>
</dbReference>
<dbReference type="Gene3D" id="1.20.1640.10">
    <property type="entry name" value="Multidrug efflux transporter AcrB transmembrane domain"/>
    <property type="match status" value="1"/>
</dbReference>
<dbReference type="FunFam" id="1.20.1640.10:FF:000004">
    <property type="entry name" value="Protein translocase subunit SecD"/>
    <property type="match status" value="1"/>
</dbReference>
<feature type="transmembrane region" description="Helical" evidence="11">
    <location>
        <begin position="7"/>
        <end position="25"/>
    </location>
</feature>
<keyword evidence="5 11" id="KW-0653">Protein transport</keyword>
<evidence type="ECO:0000313" key="17">
    <source>
        <dbReference type="Proteomes" id="UP000032721"/>
    </source>
</evidence>
<evidence type="ECO:0000259" key="12">
    <source>
        <dbReference type="Pfam" id="PF02355"/>
    </source>
</evidence>
<dbReference type="HAMAP" id="MF_01463_B">
    <property type="entry name" value="SecD_B"/>
    <property type="match status" value="1"/>
</dbReference>
<evidence type="ECO:0000256" key="5">
    <source>
        <dbReference type="ARBA" id="ARBA00022927"/>
    </source>
</evidence>
<dbReference type="Pfam" id="PF22599">
    <property type="entry name" value="SecDF_P1_head"/>
    <property type="match status" value="1"/>
</dbReference>
<dbReference type="Proteomes" id="UP000032721">
    <property type="component" value="Chromosome"/>
</dbReference>
<dbReference type="STRING" id="351671.XDD1_0835"/>
<feature type="transmembrane region" description="Helical" evidence="11">
    <location>
        <begin position="477"/>
        <end position="497"/>
    </location>
</feature>
<proteinExistence type="inferred from homology"/>
<dbReference type="RefSeq" id="WP_071827241.1">
    <property type="nucleotide sequence ID" value="NZ_CAWMED010000001.1"/>
</dbReference>
<organism evidence="16 17">
    <name type="scientific">Xenorhabdus doucetiae</name>
    <dbReference type="NCBI Taxonomy" id="351671"/>
    <lineage>
        <taxon>Bacteria</taxon>
        <taxon>Pseudomonadati</taxon>
        <taxon>Pseudomonadota</taxon>
        <taxon>Gammaproteobacteria</taxon>
        <taxon>Enterobacterales</taxon>
        <taxon>Morganellaceae</taxon>
        <taxon>Xenorhabdus</taxon>
    </lineage>
</organism>
<dbReference type="InterPro" id="IPR048631">
    <property type="entry name" value="SecD_1st"/>
</dbReference>
<evidence type="ECO:0000259" key="13">
    <source>
        <dbReference type="Pfam" id="PF13721"/>
    </source>
</evidence>
<feature type="transmembrane region" description="Helical" evidence="11">
    <location>
        <begin position="453"/>
        <end position="472"/>
    </location>
</feature>
<keyword evidence="7 11" id="KW-0811">Translocation</keyword>
<sequence>MLNRYPLWKYLMLIAAILIGLLYALPNLYGEDPAVQITGARGIAASEKTLDQVRNVLEKDHIKSKSIALENGAILARFSSTDVQLRAREALVSALGEQYVVALNLAPATPVWLSAVGAEPMKLGLDLRGGVHFLMEVDMETALGKLQEQNIDGLRSELRDQGIPYSTIRKTDNYGVEIRFRDNDARSKAESYLEPRHRDLVFSTGAESTLKVVMSDERLREARTYAVQQNITILRNRVNQLGVAEPLVQRQGADRIVVELPGIQDTARAKEILGATATLEFRLVNNNVDQNVIQYGRIPADSEVKDTRDGSPVVLYKRVILTGDHITDSTSSTDENGYPQVNISLDSAGGTAMSNFTKDNLHKPMATLFVEYKDSGKKDANGRAVLVKQEEVINIATIQSRLGNSFRITGISNPAEARQLSLLLRAGALIAPIQIVEERTIGPTLGLQNIEQGLEACLWGLIASVVFMVIYYRKFGLIASSALLANLVLIVGIMSLLPGATLTMPGIAGIVLTLAVAVDANVLINERIKEELRNGRSVQQAIHEGYRGAFSSIIDANLTTLITAIILYAVGTGSIKGFAITTAIGVATSMFTAIVGTRAIVNMLYGGKRVNKLSI</sequence>
<dbReference type="AlphaFoldDB" id="A0A068QNL9"/>
<dbReference type="GO" id="GO:0065002">
    <property type="term" value="P:intracellular protein transmembrane transport"/>
    <property type="evidence" value="ECO:0007669"/>
    <property type="project" value="UniProtKB-UniRule"/>
</dbReference>
<dbReference type="InterPro" id="IPR027398">
    <property type="entry name" value="SecD-TM"/>
</dbReference>
<dbReference type="FunFam" id="3.30.70.3400:FF:000003">
    <property type="entry name" value="Preprotein translocase subunit SecD"/>
    <property type="match status" value="1"/>
</dbReference>
<dbReference type="GO" id="GO:0005886">
    <property type="term" value="C:plasma membrane"/>
    <property type="evidence" value="ECO:0007669"/>
    <property type="project" value="UniProtKB-SubCell"/>
</dbReference>
<dbReference type="SUPFAM" id="SSF82866">
    <property type="entry name" value="Multidrug efflux transporter AcrB transmembrane domain"/>
    <property type="match status" value="1"/>
</dbReference>
<feature type="transmembrane region" description="Helical" evidence="11">
    <location>
        <begin position="577"/>
        <end position="601"/>
    </location>
</feature>
<keyword evidence="2 11" id="KW-0813">Transport</keyword>
<comment type="subunit">
    <text evidence="11">Forms a complex with SecF. Part of the essential Sec protein translocation apparatus which comprises SecA, SecYEG and auxiliary proteins SecDF-YajC and YidC.</text>
</comment>
<dbReference type="Pfam" id="PF13721">
    <property type="entry name" value="SecD-TM1"/>
    <property type="match status" value="1"/>
</dbReference>
<evidence type="ECO:0000256" key="8">
    <source>
        <dbReference type="ARBA" id="ARBA00023136"/>
    </source>
</evidence>
<evidence type="ECO:0000256" key="9">
    <source>
        <dbReference type="ARBA" id="ARBA00060774"/>
    </source>
</evidence>
<feature type="domain" description="SecD export protein N-terminal TM" evidence="13">
    <location>
        <begin position="2"/>
        <end position="103"/>
    </location>
</feature>
<accession>A0A068QNL9</accession>
<reference evidence="16 17" key="1">
    <citation type="submission" date="2013-07" db="EMBL/GenBank/DDBJ databases">
        <authorList>
            <person name="Genoscope - CEA"/>
        </authorList>
    </citation>
    <scope>NUCLEOTIDE SEQUENCE [LARGE SCALE GENOMIC DNA]</scope>
    <source>
        <strain evidence="17">FRM16 / DSM 17909</strain>
    </source>
</reference>
<dbReference type="InterPro" id="IPR048634">
    <property type="entry name" value="SecD_SecF_C"/>
</dbReference>
<dbReference type="InterPro" id="IPR005791">
    <property type="entry name" value="SecD"/>
</dbReference>
<dbReference type="GO" id="GO:0015450">
    <property type="term" value="F:protein-transporting ATPase activity"/>
    <property type="evidence" value="ECO:0007669"/>
    <property type="project" value="InterPro"/>
</dbReference>
<dbReference type="Pfam" id="PF07549">
    <property type="entry name" value="Sec_GG"/>
    <property type="match status" value="1"/>
</dbReference>
<evidence type="ECO:0000256" key="3">
    <source>
        <dbReference type="ARBA" id="ARBA00022475"/>
    </source>
</evidence>
<dbReference type="InterPro" id="IPR054384">
    <property type="entry name" value="SecDF_P1_head"/>
</dbReference>
<keyword evidence="6 11" id="KW-1133">Transmembrane helix</keyword>
<dbReference type="NCBIfam" id="TIGR01129">
    <property type="entry name" value="secD"/>
    <property type="match status" value="1"/>
</dbReference>
<dbReference type="PANTHER" id="PTHR30081:SF1">
    <property type="entry name" value="PROTEIN TRANSLOCASE SUBUNIT SECD"/>
    <property type="match status" value="1"/>
</dbReference>
<dbReference type="NCBIfam" id="TIGR00916">
    <property type="entry name" value="2A0604s01"/>
    <property type="match status" value="1"/>
</dbReference>
<feature type="domain" description="SecDF P1 head subdomain" evidence="15">
    <location>
        <begin position="306"/>
        <end position="431"/>
    </location>
</feature>
<dbReference type="InterPro" id="IPR022646">
    <property type="entry name" value="SecD/SecF_CS"/>
</dbReference>
<dbReference type="EMBL" id="FO704550">
    <property type="protein sequence ID" value="CDG16538.1"/>
    <property type="molecule type" value="Genomic_DNA"/>
</dbReference>
<dbReference type="Pfam" id="PF21760">
    <property type="entry name" value="SecD_1st"/>
    <property type="match status" value="1"/>
</dbReference>
<keyword evidence="4 11" id="KW-0812">Transmembrane</keyword>
<dbReference type="HOGENOM" id="CLU_007894_4_3_6"/>
<dbReference type="KEGG" id="xdo:XDD1_0835"/>
<dbReference type="OrthoDB" id="9805019at2"/>
<evidence type="ECO:0000256" key="4">
    <source>
        <dbReference type="ARBA" id="ARBA00022692"/>
    </source>
</evidence>
<evidence type="ECO:0000256" key="6">
    <source>
        <dbReference type="ARBA" id="ARBA00022989"/>
    </source>
</evidence>
<comment type="similarity">
    <text evidence="9 11">Belongs to the SecD/SecF family. SecD subfamily.</text>
</comment>
<dbReference type="Gene3D" id="3.30.70.260">
    <property type="match status" value="1"/>
</dbReference>
<comment type="subcellular location">
    <subcellularLocation>
        <location evidence="1 11">Cell membrane</location>
        <topology evidence="1 11">Multi-pass membrane protein</topology>
    </subcellularLocation>
</comment>
<dbReference type="Gene3D" id="3.30.70.3400">
    <property type="match status" value="2"/>
</dbReference>
<evidence type="ECO:0000256" key="2">
    <source>
        <dbReference type="ARBA" id="ARBA00022448"/>
    </source>
</evidence>
<keyword evidence="3 11" id="KW-1003">Cell membrane</keyword>
<feature type="domain" description="Protein translocase subunit SecDF P1" evidence="14">
    <location>
        <begin position="227"/>
        <end position="285"/>
    </location>
</feature>
<evidence type="ECO:0000256" key="10">
    <source>
        <dbReference type="ARBA" id="ARBA00068220"/>
    </source>
</evidence>
<evidence type="ECO:0000256" key="7">
    <source>
        <dbReference type="ARBA" id="ARBA00023010"/>
    </source>
</evidence>
<dbReference type="Gene3D" id="3.30.1360.200">
    <property type="match status" value="1"/>
</dbReference>
<evidence type="ECO:0000259" key="14">
    <source>
        <dbReference type="Pfam" id="PF21760"/>
    </source>
</evidence>
<dbReference type="GO" id="GO:0043952">
    <property type="term" value="P:protein transport by the Sec complex"/>
    <property type="evidence" value="ECO:0007669"/>
    <property type="project" value="UniProtKB-UniRule"/>
</dbReference>
<dbReference type="FunFam" id="3.30.1360.200:FF:000001">
    <property type="entry name" value="Protein translocase subunit SecD"/>
    <property type="match status" value="1"/>
</dbReference>
<keyword evidence="8 11" id="KW-0472">Membrane</keyword>
<feature type="transmembrane region" description="Helical" evidence="11">
    <location>
        <begin position="545"/>
        <end position="571"/>
    </location>
</feature>
<evidence type="ECO:0000313" key="16">
    <source>
        <dbReference type="EMBL" id="CDG16538.1"/>
    </source>
</evidence>